<comment type="caution">
    <text evidence="1">The sequence shown here is derived from an EMBL/GenBank/DDBJ whole genome shotgun (WGS) entry which is preliminary data.</text>
</comment>
<dbReference type="AlphaFoldDB" id="A0A1X2FHC5"/>
<accession>A0A1X2FHC5</accession>
<name>A0A1X2FHC5_9MYCO</name>
<evidence type="ECO:0000313" key="2">
    <source>
        <dbReference type="Proteomes" id="UP000193964"/>
    </source>
</evidence>
<protein>
    <submittedName>
        <fullName evidence="1">Uncharacterized protein</fullName>
    </submittedName>
</protein>
<organism evidence="1 2">
    <name type="scientific">Mycolicibacterium wolinskyi</name>
    <dbReference type="NCBI Taxonomy" id="59750"/>
    <lineage>
        <taxon>Bacteria</taxon>
        <taxon>Bacillati</taxon>
        <taxon>Actinomycetota</taxon>
        <taxon>Actinomycetes</taxon>
        <taxon>Mycobacteriales</taxon>
        <taxon>Mycobacteriaceae</taxon>
        <taxon>Mycolicibacterium</taxon>
    </lineage>
</organism>
<dbReference type="Proteomes" id="UP000193964">
    <property type="component" value="Unassembled WGS sequence"/>
</dbReference>
<sequence>MPGIYASLLEHERDRCSRITWAVPGDTSAGFFQRPARTVLVELEAGHAVTIARVIVERIGAVELPHGWPTRMIVDVDDVVVPAR</sequence>
<reference evidence="1 2" key="1">
    <citation type="submission" date="2016-01" db="EMBL/GenBank/DDBJ databases">
        <title>The new phylogeny of the genus Mycobacterium.</title>
        <authorList>
            <person name="Tarcisio F."/>
            <person name="Conor M."/>
            <person name="Antonella G."/>
            <person name="Elisabetta G."/>
            <person name="Giulia F.S."/>
            <person name="Sara T."/>
            <person name="Anna F."/>
            <person name="Clotilde B."/>
            <person name="Roberto B."/>
            <person name="Veronica D.S."/>
            <person name="Fabio R."/>
            <person name="Monica P."/>
            <person name="Olivier J."/>
            <person name="Enrico T."/>
            <person name="Nicola S."/>
        </authorList>
    </citation>
    <scope>NUCLEOTIDE SEQUENCE [LARGE SCALE GENOMIC DNA]</scope>
    <source>
        <strain evidence="1 2">ATCC 700010</strain>
    </source>
</reference>
<dbReference type="EMBL" id="LQQA01000006">
    <property type="protein sequence ID" value="ORX17718.1"/>
    <property type="molecule type" value="Genomic_DNA"/>
</dbReference>
<gene>
    <name evidence="1" type="ORF">AWC31_14840</name>
</gene>
<proteinExistence type="predicted"/>
<evidence type="ECO:0000313" key="1">
    <source>
        <dbReference type="EMBL" id="ORX17718.1"/>
    </source>
</evidence>